<organism evidence="3 4">
    <name type="scientific">Arcicella aurantiaca</name>
    <dbReference type="NCBI Taxonomy" id="591202"/>
    <lineage>
        <taxon>Bacteria</taxon>
        <taxon>Pseudomonadati</taxon>
        <taxon>Bacteroidota</taxon>
        <taxon>Cytophagia</taxon>
        <taxon>Cytophagales</taxon>
        <taxon>Flectobacillaceae</taxon>
        <taxon>Arcicella</taxon>
    </lineage>
</organism>
<dbReference type="Pfam" id="PF14903">
    <property type="entry name" value="WG_beta_rep"/>
    <property type="match status" value="5"/>
</dbReference>
<dbReference type="PANTHER" id="PTHR37841:SF1">
    <property type="entry name" value="DUF3298 DOMAIN-CONTAINING PROTEIN"/>
    <property type="match status" value="1"/>
</dbReference>
<evidence type="ECO:0000256" key="1">
    <source>
        <dbReference type="SAM" id="MobiDB-lite"/>
    </source>
</evidence>
<dbReference type="OrthoDB" id="2485468at2"/>
<feature type="signal peptide" evidence="2">
    <location>
        <begin position="1"/>
        <end position="19"/>
    </location>
</feature>
<feature type="chain" id="PRO_5016255585" evidence="2">
    <location>
        <begin position="20"/>
        <end position="649"/>
    </location>
</feature>
<evidence type="ECO:0000313" key="4">
    <source>
        <dbReference type="Proteomes" id="UP000245489"/>
    </source>
</evidence>
<evidence type="ECO:0000256" key="2">
    <source>
        <dbReference type="SAM" id="SignalP"/>
    </source>
</evidence>
<dbReference type="InterPro" id="IPR032774">
    <property type="entry name" value="WG_beta_rep"/>
</dbReference>
<feature type="compositionally biased region" description="Polar residues" evidence="1">
    <location>
        <begin position="42"/>
        <end position="55"/>
    </location>
</feature>
<sequence>MKRLCLAIGLLAYLGSADAFSFSQLASLESKNEPAKILKFNQQQVSNQSSETKPVSQPAKLNADPTKTANAVTCFNNKSGIGLSQSKDLDGRDILAFPLDKLRNNVRYGFIENYKQGFSRIKKDGVWGYLNLCGDEIIACQYEKAEPFNDGKALVKRQDWHFVDNLGIESDGLQNIVDAKSLSKGISLVKLKSNQMTLIDNNFDKTNKPASSLYDEIIVLNNSTLAVKSNAKWGVFKIGEGAISELSYDLIEPSGKDNLFKIYLNKKVGLIDANGEVLWKPDFNVITDVDNYGFVKGISDTKQQLVNVNDFRVSKIYKKISDFDNRGLGIIQGENNLFGLVDKDLKTVIEPQFNTIGAMGEFDLIPVSKEVTGKGLKFGFINLKGLEVIPLEYESVGKINKKGLLVVKETVSCNLDEKGKKIGTCKADKVIDVNGSTVILPITKYPDAGKINYTVTDSMVHNCIVVRAYRNEDKNKNVKFMLVRGDDFKVITPEPFDFVQAVSKHQFFFVRQNGLWGTLDTTGKYLAKCQFKTVLMASEDYYLVQNDNDKYGYLDQRGKIQVTPDYASLEYFKNGFAIASKGENQVGLINKFNAKIIPFAFREIKFKENTREYEVLDRDNNRYMLNQQGECTQNCKQLEAIRSKANGSE</sequence>
<keyword evidence="4" id="KW-1185">Reference proteome</keyword>
<name>A0A316EI72_9BACT</name>
<feature type="region of interest" description="Disordered" evidence="1">
    <location>
        <begin position="42"/>
        <end position="63"/>
    </location>
</feature>
<reference evidence="3 4" key="1">
    <citation type="submission" date="2018-05" db="EMBL/GenBank/DDBJ databases">
        <title>Genomic Encyclopedia of Archaeal and Bacterial Type Strains, Phase II (KMG-II): from individual species to whole genera.</title>
        <authorList>
            <person name="Goeker M."/>
        </authorList>
    </citation>
    <scope>NUCLEOTIDE SEQUENCE [LARGE SCALE GENOMIC DNA]</scope>
    <source>
        <strain evidence="3 4">DSM 22214</strain>
    </source>
</reference>
<comment type="caution">
    <text evidence="3">The sequence shown here is derived from an EMBL/GenBank/DDBJ whole genome shotgun (WGS) entry which is preliminary data.</text>
</comment>
<accession>A0A316EI72</accession>
<proteinExistence type="predicted"/>
<protein>
    <submittedName>
        <fullName evidence="3">WG repeat protein</fullName>
    </submittedName>
</protein>
<dbReference type="AlphaFoldDB" id="A0A316EI72"/>
<dbReference type="PANTHER" id="PTHR37841">
    <property type="entry name" value="GLR2918 PROTEIN"/>
    <property type="match status" value="1"/>
</dbReference>
<gene>
    <name evidence="3" type="ORF">LV89_00311</name>
</gene>
<dbReference type="Proteomes" id="UP000245489">
    <property type="component" value="Unassembled WGS sequence"/>
</dbReference>
<dbReference type="EMBL" id="QGGO01000001">
    <property type="protein sequence ID" value="PWK29471.1"/>
    <property type="molecule type" value="Genomic_DNA"/>
</dbReference>
<keyword evidence="2" id="KW-0732">Signal</keyword>
<dbReference type="RefSeq" id="WP_109741092.1">
    <property type="nucleotide sequence ID" value="NZ_QGGO01000001.1"/>
</dbReference>
<evidence type="ECO:0000313" key="3">
    <source>
        <dbReference type="EMBL" id="PWK29471.1"/>
    </source>
</evidence>